<feature type="transmembrane region" description="Helical" evidence="8">
    <location>
        <begin position="116"/>
        <end position="140"/>
    </location>
</feature>
<dbReference type="PANTHER" id="PTHR34390">
    <property type="entry name" value="UPF0442 PROTEIN YJJB-RELATED"/>
    <property type="match status" value="1"/>
</dbReference>
<organism evidence="10 11">
    <name type="scientific">Fusobacterium necrogenes</name>
    <dbReference type="NCBI Taxonomy" id="858"/>
    <lineage>
        <taxon>Bacteria</taxon>
        <taxon>Fusobacteriati</taxon>
        <taxon>Fusobacteriota</taxon>
        <taxon>Fusobacteriia</taxon>
        <taxon>Fusobacteriales</taxon>
        <taxon>Fusobacteriaceae</taxon>
        <taxon>Fusobacterium</taxon>
    </lineage>
</organism>
<evidence type="ECO:0000256" key="7">
    <source>
        <dbReference type="ARBA" id="ARBA00034125"/>
    </source>
</evidence>
<dbReference type="InterPro" id="IPR050539">
    <property type="entry name" value="ThrE_Dicarb/AminoAcid_Exp"/>
</dbReference>
<dbReference type="InterPro" id="IPR024528">
    <property type="entry name" value="ThrE_2"/>
</dbReference>
<dbReference type="Proteomes" id="UP000255328">
    <property type="component" value="Unassembled WGS sequence"/>
</dbReference>
<evidence type="ECO:0000256" key="6">
    <source>
        <dbReference type="ARBA" id="ARBA00023136"/>
    </source>
</evidence>
<feature type="transmembrane region" description="Helical" evidence="8">
    <location>
        <begin position="29"/>
        <end position="46"/>
    </location>
</feature>
<feature type="domain" description="Threonine/Serine exporter ThrE" evidence="9">
    <location>
        <begin position="11"/>
        <end position="134"/>
    </location>
</feature>
<keyword evidence="3" id="KW-0997">Cell inner membrane</keyword>
<evidence type="ECO:0000256" key="4">
    <source>
        <dbReference type="ARBA" id="ARBA00022692"/>
    </source>
</evidence>
<dbReference type="PANTHER" id="PTHR34390:SF1">
    <property type="entry name" value="SUCCINATE TRANSPORTER SUBUNIT YJJB-RELATED"/>
    <property type="match status" value="1"/>
</dbReference>
<evidence type="ECO:0000256" key="5">
    <source>
        <dbReference type="ARBA" id="ARBA00022989"/>
    </source>
</evidence>
<evidence type="ECO:0000256" key="3">
    <source>
        <dbReference type="ARBA" id="ARBA00022519"/>
    </source>
</evidence>
<dbReference type="Pfam" id="PF12821">
    <property type="entry name" value="ThrE_2"/>
    <property type="match status" value="1"/>
</dbReference>
<keyword evidence="5 8" id="KW-1133">Transmembrane helix</keyword>
<sequence>MKQVLIEITSAAGSTLAFGIIFNLKGKKLIFASIGGALGWTIYILFKSSNHSTAFSFFCSAIGITIYSEIIARLLKTPVTSTLIASLIPLVPGSGIYFTMSYFIEGKNSEALQSGINTFMLTFAITSGIVVVSTFSQIYYKFKRYRNIKQKLKLRKRNIKFK</sequence>
<dbReference type="RefSeq" id="WP_115268738.1">
    <property type="nucleotide sequence ID" value="NZ_CASFEE010000011.1"/>
</dbReference>
<evidence type="ECO:0000313" key="10">
    <source>
        <dbReference type="EMBL" id="STO30904.1"/>
    </source>
</evidence>
<feature type="transmembrane region" description="Helical" evidence="8">
    <location>
        <begin position="83"/>
        <end position="104"/>
    </location>
</feature>
<reference evidence="10 11" key="1">
    <citation type="submission" date="2018-06" db="EMBL/GenBank/DDBJ databases">
        <authorList>
            <consortium name="Pathogen Informatics"/>
            <person name="Doyle S."/>
        </authorList>
    </citation>
    <scope>NUCLEOTIDE SEQUENCE [LARGE SCALE GENOMIC DNA]</scope>
    <source>
        <strain evidence="10 11">NCTC10723</strain>
    </source>
</reference>
<keyword evidence="4 8" id="KW-0812">Transmembrane</keyword>
<proteinExistence type="inferred from homology"/>
<keyword evidence="2" id="KW-1003">Cell membrane</keyword>
<dbReference type="AlphaFoldDB" id="A0A377GWC0"/>
<name>A0A377GWC0_9FUSO</name>
<evidence type="ECO:0000259" key="9">
    <source>
        <dbReference type="Pfam" id="PF12821"/>
    </source>
</evidence>
<feature type="transmembrane region" description="Helical" evidence="8">
    <location>
        <begin position="6"/>
        <end position="24"/>
    </location>
</feature>
<feature type="transmembrane region" description="Helical" evidence="8">
    <location>
        <begin position="52"/>
        <end position="71"/>
    </location>
</feature>
<evidence type="ECO:0000313" key="11">
    <source>
        <dbReference type="Proteomes" id="UP000255328"/>
    </source>
</evidence>
<keyword evidence="11" id="KW-1185">Reference proteome</keyword>
<evidence type="ECO:0000256" key="8">
    <source>
        <dbReference type="SAM" id="Phobius"/>
    </source>
</evidence>
<dbReference type="EMBL" id="UGGU01000003">
    <property type="protein sequence ID" value="STO30904.1"/>
    <property type="molecule type" value="Genomic_DNA"/>
</dbReference>
<protein>
    <submittedName>
        <fullName evidence="10">Uncharacterized conserved protein</fullName>
    </submittedName>
</protein>
<dbReference type="GO" id="GO:0005886">
    <property type="term" value="C:plasma membrane"/>
    <property type="evidence" value="ECO:0007669"/>
    <property type="project" value="UniProtKB-SubCell"/>
</dbReference>
<dbReference type="OrthoDB" id="9810047at2"/>
<comment type="similarity">
    <text evidence="7">Belongs to the ThrE exporter (TC 2.A.79) family.</text>
</comment>
<dbReference type="GO" id="GO:0015744">
    <property type="term" value="P:succinate transport"/>
    <property type="evidence" value="ECO:0007669"/>
    <property type="project" value="TreeGrafter"/>
</dbReference>
<accession>A0A377GWC0</accession>
<comment type="subcellular location">
    <subcellularLocation>
        <location evidence="1">Cell membrane</location>
        <topology evidence="1">Multi-pass membrane protein</topology>
    </subcellularLocation>
</comment>
<keyword evidence="6 8" id="KW-0472">Membrane</keyword>
<evidence type="ECO:0000256" key="1">
    <source>
        <dbReference type="ARBA" id="ARBA00004651"/>
    </source>
</evidence>
<evidence type="ECO:0000256" key="2">
    <source>
        <dbReference type="ARBA" id="ARBA00022475"/>
    </source>
</evidence>
<gene>
    <name evidence="10" type="ORF">NCTC10723_00334</name>
</gene>